<dbReference type="AlphaFoldDB" id="A0A0E9X1B7"/>
<organism evidence="1">
    <name type="scientific">Anguilla anguilla</name>
    <name type="common">European freshwater eel</name>
    <name type="synonym">Muraena anguilla</name>
    <dbReference type="NCBI Taxonomy" id="7936"/>
    <lineage>
        <taxon>Eukaryota</taxon>
        <taxon>Metazoa</taxon>
        <taxon>Chordata</taxon>
        <taxon>Craniata</taxon>
        <taxon>Vertebrata</taxon>
        <taxon>Euteleostomi</taxon>
        <taxon>Actinopterygii</taxon>
        <taxon>Neopterygii</taxon>
        <taxon>Teleostei</taxon>
        <taxon>Anguilliformes</taxon>
        <taxon>Anguillidae</taxon>
        <taxon>Anguilla</taxon>
    </lineage>
</organism>
<reference evidence="1" key="2">
    <citation type="journal article" date="2015" name="Fish Shellfish Immunol.">
        <title>Early steps in the European eel (Anguilla anguilla)-Vibrio vulnificus interaction in the gills: Role of the RtxA13 toxin.</title>
        <authorList>
            <person name="Callol A."/>
            <person name="Pajuelo D."/>
            <person name="Ebbesson L."/>
            <person name="Teles M."/>
            <person name="MacKenzie S."/>
            <person name="Amaro C."/>
        </authorList>
    </citation>
    <scope>NUCLEOTIDE SEQUENCE</scope>
</reference>
<dbReference type="EMBL" id="GBXM01012050">
    <property type="protein sequence ID" value="JAH96527.1"/>
    <property type="molecule type" value="Transcribed_RNA"/>
</dbReference>
<name>A0A0E9X1B7_ANGAN</name>
<evidence type="ECO:0000313" key="1">
    <source>
        <dbReference type="EMBL" id="JAH96527.1"/>
    </source>
</evidence>
<reference evidence="1" key="1">
    <citation type="submission" date="2014-11" db="EMBL/GenBank/DDBJ databases">
        <authorList>
            <person name="Amaro Gonzalez C."/>
        </authorList>
    </citation>
    <scope>NUCLEOTIDE SEQUENCE</scope>
</reference>
<accession>A0A0E9X1B7</accession>
<sequence length="53" mass="6071">MAWLVMVDQIIPKVSYTSTARQIHSVKLATSVRIHYKLFTKHTGMYPTPSSLH</sequence>
<protein>
    <submittedName>
        <fullName evidence="1">Uncharacterized protein</fullName>
    </submittedName>
</protein>
<proteinExistence type="predicted"/>